<evidence type="ECO:0000256" key="2">
    <source>
        <dbReference type="ARBA" id="ARBA00022741"/>
    </source>
</evidence>
<sequence>MSENCLVCTQVTKSYGKKEVLKGVDLTIEPGHIYGLIGRNGVGKTTLLSILTGQNRAGAGEITYNGQPVWENETALSALCFSRELSPTILFGQNTLKAKEYLKSAACFYPNWDAAYADFLIKEFGIDKNKKICKMNKGMMSLVTITIALASGAPITILDEPVAGLDVYMRDRFYALLLEEYARSNRTFILSTHIIEEAANVLEEIIILNDGVVRLKENTQDLIDSCLYVNGLDEVVDRAVSGYERLNTEQMGRHKMVCIRLKPGQSFPTEQYRGELTVSAVPLQKIFVYLTRQAGEENGYASFNDRT</sequence>
<dbReference type="Proteomes" id="UP000774750">
    <property type="component" value="Unassembled WGS sequence"/>
</dbReference>
<dbReference type="AlphaFoldDB" id="A0A938X939"/>
<dbReference type="RefSeq" id="WP_204447467.1">
    <property type="nucleotide sequence ID" value="NZ_JACJKY010000017.1"/>
</dbReference>
<dbReference type="SUPFAM" id="SSF52540">
    <property type="entry name" value="P-loop containing nucleoside triphosphate hydrolases"/>
    <property type="match status" value="1"/>
</dbReference>
<accession>A0A938X939</accession>
<comment type="caution">
    <text evidence="5">The sequence shown here is derived from an EMBL/GenBank/DDBJ whole genome shotgun (WGS) entry which is preliminary data.</text>
</comment>
<protein>
    <submittedName>
        <fullName evidence="5">ABC transporter ATP-binding protein</fullName>
    </submittedName>
</protein>
<keyword evidence="6" id="KW-1185">Reference proteome</keyword>
<evidence type="ECO:0000313" key="6">
    <source>
        <dbReference type="Proteomes" id="UP000774750"/>
    </source>
</evidence>
<dbReference type="InterPro" id="IPR003593">
    <property type="entry name" value="AAA+_ATPase"/>
</dbReference>
<dbReference type="InterPro" id="IPR027417">
    <property type="entry name" value="P-loop_NTPase"/>
</dbReference>
<dbReference type="InterPro" id="IPR003439">
    <property type="entry name" value="ABC_transporter-like_ATP-bd"/>
</dbReference>
<name>A0A938X939_9FIRM</name>
<dbReference type="PANTHER" id="PTHR42939:SF1">
    <property type="entry name" value="ABC TRANSPORTER ATP-BINDING PROTEIN ALBC-RELATED"/>
    <property type="match status" value="1"/>
</dbReference>
<gene>
    <name evidence="5" type="ORF">H6A12_09995</name>
</gene>
<dbReference type="EMBL" id="JACJKY010000017">
    <property type="protein sequence ID" value="MBM6921486.1"/>
    <property type="molecule type" value="Genomic_DNA"/>
</dbReference>
<organism evidence="5 6">
    <name type="scientific">Merdimmobilis hominis</name>
    <dbReference type="NCBI Taxonomy" id="2897707"/>
    <lineage>
        <taxon>Bacteria</taxon>
        <taxon>Bacillati</taxon>
        <taxon>Bacillota</taxon>
        <taxon>Clostridia</taxon>
        <taxon>Eubacteriales</taxon>
        <taxon>Oscillospiraceae</taxon>
        <taxon>Merdimmobilis</taxon>
    </lineage>
</organism>
<dbReference type="GO" id="GO:0005524">
    <property type="term" value="F:ATP binding"/>
    <property type="evidence" value="ECO:0007669"/>
    <property type="project" value="UniProtKB-KW"/>
</dbReference>
<keyword evidence="3 5" id="KW-0067">ATP-binding</keyword>
<evidence type="ECO:0000259" key="4">
    <source>
        <dbReference type="PROSITE" id="PS50893"/>
    </source>
</evidence>
<evidence type="ECO:0000256" key="1">
    <source>
        <dbReference type="ARBA" id="ARBA00022448"/>
    </source>
</evidence>
<proteinExistence type="predicted"/>
<dbReference type="Pfam" id="PF00005">
    <property type="entry name" value="ABC_tran"/>
    <property type="match status" value="1"/>
</dbReference>
<dbReference type="PROSITE" id="PS50893">
    <property type="entry name" value="ABC_TRANSPORTER_2"/>
    <property type="match status" value="1"/>
</dbReference>
<feature type="domain" description="ABC transporter" evidence="4">
    <location>
        <begin position="6"/>
        <end position="235"/>
    </location>
</feature>
<dbReference type="Gene3D" id="3.40.50.300">
    <property type="entry name" value="P-loop containing nucleotide triphosphate hydrolases"/>
    <property type="match status" value="1"/>
</dbReference>
<dbReference type="SMART" id="SM00382">
    <property type="entry name" value="AAA"/>
    <property type="match status" value="1"/>
</dbReference>
<evidence type="ECO:0000313" key="5">
    <source>
        <dbReference type="EMBL" id="MBM6921486.1"/>
    </source>
</evidence>
<keyword evidence="2" id="KW-0547">Nucleotide-binding</keyword>
<dbReference type="PANTHER" id="PTHR42939">
    <property type="entry name" value="ABC TRANSPORTER ATP-BINDING PROTEIN ALBC-RELATED"/>
    <property type="match status" value="1"/>
</dbReference>
<reference evidence="5" key="2">
    <citation type="journal article" date="2021" name="Sci. Rep.">
        <title>The distribution of antibiotic resistance genes in chicken gut microbiota commensals.</title>
        <authorList>
            <person name="Juricova H."/>
            <person name="Matiasovicova J."/>
            <person name="Kubasova T."/>
            <person name="Cejkova D."/>
            <person name="Rychlik I."/>
        </authorList>
    </citation>
    <scope>NUCLEOTIDE SEQUENCE</scope>
    <source>
        <strain evidence="5">An559</strain>
    </source>
</reference>
<reference evidence="5" key="1">
    <citation type="submission" date="2020-08" db="EMBL/GenBank/DDBJ databases">
        <authorList>
            <person name="Cejkova D."/>
            <person name="Kubasova T."/>
            <person name="Jahodarova E."/>
            <person name="Rychlik I."/>
        </authorList>
    </citation>
    <scope>NUCLEOTIDE SEQUENCE</scope>
    <source>
        <strain evidence="5">An559</strain>
    </source>
</reference>
<dbReference type="InterPro" id="IPR051782">
    <property type="entry name" value="ABC_Transporter_VariousFunc"/>
</dbReference>
<evidence type="ECO:0000256" key="3">
    <source>
        <dbReference type="ARBA" id="ARBA00022840"/>
    </source>
</evidence>
<dbReference type="GO" id="GO:0016887">
    <property type="term" value="F:ATP hydrolysis activity"/>
    <property type="evidence" value="ECO:0007669"/>
    <property type="project" value="InterPro"/>
</dbReference>
<dbReference type="CDD" id="cd03230">
    <property type="entry name" value="ABC_DR_subfamily_A"/>
    <property type="match status" value="1"/>
</dbReference>
<keyword evidence="1" id="KW-0813">Transport</keyword>